<dbReference type="RefSeq" id="WP_146368811.1">
    <property type="nucleotide sequence ID" value="NZ_CP042295.1"/>
</dbReference>
<reference evidence="1 2" key="1">
    <citation type="journal article" date="2019" name="Microbiol. Resour. Announc.">
        <title>Complete Genome Sequences of Three Mycoplasma anserisalpingitis (Mycoplasma sp. 1220) Strains.</title>
        <authorList>
            <person name="Grozner D."/>
            <person name="Forro B."/>
            <person name="Kovacs A.B."/>
            <person name="Marton S."/>
            <person name="Banyai K."/>
            <person name="Kreizinger Z."/>
            <person name="Sulyok K.M."/>
            <person name="Gyuranecz M."/>
        </authorList>
    </citation>
    <scope>NUCLEOTIDE SEQUENCE [LARGE SCALE GENOMIC DNA]</scope>
    <source>
        <strain evidence="1 2">ATCC:BAA-2147</strain>
    </source>
</reference>
<gene>
    <name evidence="1" type="ORF">FRW55_04040</name>
</gene>
<keyword evidence="2" id="KW-1185">Reference proteome</keyword>
<dbReference type="EMBL" id="CP042295">
    <property type="protein sequence ID" value="QDY87291.1"/>
    <property type="molecule type" value="Genomic_DNA"/>
</dbReference>
<protein>
    <submittedName>
        <fullName evidence="1">Uncharacterized protein</fullName>
    </submittedName>
</protein>
<accession>A0A5B8JY27</accession>
<dbReference type="KEGG" id="mans:FRW55_04040"/>
<proteinExistence type="predicted"/>
<evidence type="ECO:0000313" key="1">
    <source>
        <dbReference type="EMBL" id="QDY87291.1"/>
    </source>
</evidence>
<name>A0A5B8JY27_9MOLU</name>
<dbReference type="OrthoDB" id="400705at2"/>
<evidence type="ECO:0000313" key="2">
    <source>
        <dbReference type="Proteomes" id="UP000318927"/>
    </source>
</evidence>
<sequence length="344" mass="41564">MNKKNILDPYTFSSNIVVHKNIENKDDQIDVEIYLIRNFRNNKFSLIFKVDRKFNDPFKYSNVMFEIQVNDKYLLRNSTKFSEYGLILDENLNLPINKLEKIKIVVKKDKEFLYENEIMKSDNIIKNFYLETEEQYFTFKIPYTYKFETSSNELKNKRTIFNFQTFVKFNEINKNNNSFSFFSSNFNKISDNDIFEKVNLFFPKFLNFKIKDKSSKKELKLIEQSESFDPNFINENDKLKFKNINVIFNKDQEYNELLNKNLINDLTLFSFDVIDICINVKHKKFYEESVLETKIEKIAISIQDINTLQNDLIQIKSEDWIEFINLGRISYEDFIIYIRKKYEI</sequence>
<dbReference type="Proteomes" id="UP000318927">
    <property type="component" value="Chromosome"/>
</dbReference>
<dbReference type="AlphaFoldDB" id="A0A5B8JY27"/>
<organism evidence="1 2">
    <name type="scientific">Mycoplasma anserisalpingitidis</name>
    <dbReference type="NCBI Taxonomy" id="519450"/>
    <lineage>
        <taxon>Bacteria</taxon>
        <taxon>Bacillati</taxon>
        <taxon>Mycoplasmatota</taxon>
        <taxon>Mollicutes</taxon>
        <taxon>Mycoplasmataceae</taxon>
        <taxon>Mycoplasma</taxon>
    </lineage>
</organism>